<dbReference type="OrthoDB" id="258246at2"/>
<dbReference type="AlphaFoldDB" id="A0A179DIA8"/>
<name>A0A179DIA8_9SPHI</name>
<dbReference type="InterPro" id="IPR012341">
    <property type="entry name" value="6hp_glycosidase-like_sf"/>
</dbReference>
<organism evidence="3 4">
    <name type="scientific">Pedobacter psychrophilus</name>
    <dbReference type="NCBI Taxonomy" id="1826909"/>
    <lineage>
        <taxon>Bacteria</taxon>
        <taxon>Pseudomonadati</taxon>
        <taxon>Bacteroidota</taxon>
        <taxon>Sphingobacteriia</taxon>
        <taxon>Sphingobacteriales</taxon>
        <taxon>Sphingobacteriaceae</taxon>
        <taxon>Pedobacter</taxon>
    </lineage>
</organism>
<reference evidence="3 4" key="1">
    <citation type="submission" date="2016-04" db="EMBL/GenBank/DDBJ databases">
        <authorList>
            <person name="Evans L.H."/>
            <person name="Alamgir A."/>
            <person name="Owens N."/>
            <person name="Weber N.D."/>
            <person name="Virtaneva K."/>
            <person name="Barbian K."/>
            <person name="Babar A."/>
            <person name="Rosenke K."/>
        </authorList>
    </citation>
    <scope>NUCLEOTIDE SEQUENCE [LARGE SCALE GENOMIC DNA]</scope>
    <source>
        <strain evidence="3 4">CCM 8644</strain>
    </source>
</reference>
<proteinExistence type="predicted"/>
<dbReference type="GO" id="GO:0005975">
    <property type="term" value="P:carbohydrate metabolic process"/>
    <property type="evidence" value="ECO:0007669"/>
    <property type="project" value="InterPro"/>
</dbReference>
<keyword evidence="4" id="KW-1185">Reference proteome</keyword>
<evidence type="ECO:0008006" key="5">
    <source>
        <dbReference type="Google" id="ProtNLM"/>
    </source>
</evidence>
<feature type="signal peptide" evidence="2">
    <location>
        <begin position="1"/>
        <end position="19"/>
    </location>
</feature>
<dbReference type="PANTHER" id="PTHR33886:SF8">
    <property type="entry name" value="UNSATURATED RHAMNOGALACTURONAN HYDROLASE (EUROFUNG)"/>
    <property type="match status" value="1"/>
</dbReference>
<accession>A0A179DIA8</accession>
<dbReference type="Gene3D" id="1.50.10.10">
    <property type="match status" value="1"/>
</dbReference>
<comment type="caution">
    <text evidence="3">The sequence shown here is derived from an EMBL/GenBank/DDBJ whole genome shotgun (WGS) entry which is preliminary data.</text>
</comment>
<dbReference type="EMBL" id="LWHJ01000022">
    <property type="protein sequence ID" value="OAQ40289.1"/>
    <property type="molecule type" value="Genomic_DNA"/>
</dbReference>
<sequence length="367" mass="41785">MKNKILICALLATIIFTQACNTTKKVTANQANSDTEKAMIKALQWQEAHPIVEKSPMDWTNGAYYTGVVKAHEATKNPEFLNALRGMAKSNNWQTYIRINSADDVAISYAYLYLKTIGDKDVNLKPTEDFIKKHLAYQETQKRDKPLWWWCDALFMAPPVFTVLSKVNNDPALLDEMYKHYIETYDLLYDKEEHLFARDNRFLWTGASTDKKEQNGKKIFWSRGNGWVLGGLALILQDMPKNYVHRPFFEQLFKEMATKVKTLQQPDGMWTTSLLSPESYDHTETSGSGFFTYGIAWGINNGLLKASEFKPVVAKAWPALLKIQKEDGMVGFVQNIGFDPRPATAESWQNYGTGAFLLAGSEVLKMK</sequence>
<evidence type="ECO:0000313" key="4">
    <source>
        <dbReference type="Proteomes" id="UP000078459"/>
    </source>
</evidence>
<dbReference type="InterPro" id="IPR010905">
    <property type="entry name" value="Glyco_hydro_88"/>
</dbReference>
<dbReference type="GO" id="GO:0016787">
    <property type="term" value="F:hydrolase activity"/>
    <property type="evidence" value="ECO:0007669"/>
    <property type="project" value="UniProtKB-KW"/>
</dbReference>
<dbReference type="PROSITE" id="PS51257">
    <property type="entry name" value="PROKAR_LIPOPROTEIN"/>
    <property type="match status" value="1"/>
</dbReference>
<protein>
    <recommendedName>
        <fullName evidence="5">Glycosyl hydrolase family 88</fullName>
    </recommendedName>
</protein>
<dbReference type="InterPro" id="IPR052043">
    <property type="entry name" value="PolySaccharide_Degr_Enz"/>
</dbReference>
<reference evidence="3 4" key="2">
    <citation type="submission" date="2016-06" db="EMBL/GenBank/DDBJ databases">
        <title>Pedobacter psychrophilus sp. nov., isolated from Antarctic fragmentary rock.</title>
        <authorList>
            <person name="Svec P."/>
        </authorList>
    </citation>
    <scope>NUCLEOTIDE SEQUENCE [LARGE SCALE GENOMIC DNA]</scope>
    <source>
        <strain evidence="3 4">CCM 8644</strain>
    </source>
</reference>
<keyword evidence="2" id="KW-0732">Signal</keyword>
<dbReference type="Proteomes" id="UP000078459">
    <property type="component" value="Unassembled WGS sequence"/>
</dbReference>
<evidence type="ECO:0000256" key="2">
    <source>
        <dbReference type="SAM" id="SignalP"/>
    </source>
</evidence>
<dbReference type="STRING" id="1826909.A5893_04875"/>
<dbReference type="PANTHER" id="PTHR33886">
    <property type="entry name" value="UNSATURATED RHAMNOGALACTURONAN HYDROLASE (EUROFUNG)"/>
    <property type="match status" value="1"/>
</dbReference>
<dbReference type="RefSeq" id="WP_068821530.1">
    <property type="nucleotide sequence ID" value="NZ_LWHJ01000022.1"/>
</dbReference>
<evidence type="ECO:0000313" key="3">
    <source>
        <dbReference type="EMBL" id="OAQ40289.1"/>
    </source>
</evidence>
<gene>
    <name evidence="3" type="ORF">A5893_04875</name>
</gene>
<keyword evidence="1" id="KW-0378">Hydrolase</keyword>
<dbReference type="SUPFAM" id="SSF48208">
    <property type="entry name" value="Six-hairpin glycosidases"/>
    <property type="match status" value="1"/>
</dbReference>
<feature type="chain" id="PRO_5008100605" description="Glycosyl hydrolase family 88" evidence="2">
    <location>
        <begin position="20"/>
        <end position="367"/>
    </location>
</feature>
<dbReference type="InterPro" id="IPR008928">
    <property type="entry name" value="6-hairpin_glycosidase_sf"/>
</dbReference>
<dbReference type="Pfam" id="PF07470">
    <property type="entry name" value="Glyco_hydro_88"/>
    <property type="match status" value="1"/>
</dbReference>
<evidence type="ECO:0000256" key="1">
    <source>
        <dbReference type="ARBA" id="ARBA00022801"/>
    </source>
</evidence>